<evidence type="ECO:0000313" key="2">
    <source>
        <dbReference type="EMBL" id="CAH0725647.1"/>
    </source>
</evidence>
<accession>A0A8J9UTK2</accession>
<reference evidence="2" key="1">
    <citation type="submission" date="2021-12" db="EMBL/GenBank/DDBJ databases">
        <authorList>
            <person name="Martin H S."/>
        </authorList>
    </citation>
    <scope>NUCLEOTIDE SEQUENCE</scope>
</reference>
<keyword evidence="3" id="KW-1185">Reference proteome</keyword>
<protein>
    <submittedName>
        <fullName evidence="2">Uncharacterized protein</fullName>
    </submittedName>
</protein>
<evidence type="ECO:0000313" key="3">
    <source>
        <dbReference type="Proteomes" id="UP000838878"/>
    </source>
</evidence>
<proteinExistence type="predicted"/>
<feature type="non-terminal residue" evidence="2">
    <location>
        <position position="74"/>
    </location>
</feature>
<evidence type="ECO:0000256" key="1">
    <source>
        <dbReference type="SAM" id="MobiDB-lite"/>
    </source>
</evidence>
<dbReference type="EMBL" id="OV170225">
    <property type="protein sequence ID" value="CAH0725647.1"/>
    <property type="molecule type" value="Genomic_DNA"/>
</dbReference>
<gene>
    <name evidence="2" type="ORF">BINO364_LOCUS11214</name>
</gene>
<dbReference type="Proteomes" id="UP000838878">
    <property type="component" value="Chromosome 5"/>
</dbReference>
<organism evidence="2 3">
    <name type="scientific">Brenthis ino</name>
    <name type="common">lesser marbled fritillary</name>
    <dbReference type="NCBI Taxonomy" id="405034"/>
    <lineage>
        <taxon>Eukaryota</taxon>
        <taxon>Metazoa</taxon>
        <taxon>Ecdysozoa</taxon>
        <taxon>Arthropoda</taxon>
        <taxon>Hexapoda</taxon>
        <taxon>Insecta</taxon>
        <taxon>Pterygota</taxon>
        <taxon>Neoptera</taxon>
        <taxon>Endopterygota</taxon>
        <taxon>Lepidoptera</taxon>
        <taxon>Glossata</taxon>
        <taxon>Ditrysia</taxon>
        <taxon>Papilionoidea</taxon>
        <taxon>Nymphalidae</taxon>
        <taxon>Heliconiinae</taxon>
        <taxon>Argynnini</taxon>
        <taxon>Brenthis</taxon>
    </lineage>
</organism>
<name>A0A8J9UTK2_9NEOP</name>
<feature type="region of interest" description="Disordered" evidence="1">
    <location>
        <begin position="28"/>
        <end position="48"/>
    </location>
</feature>
<dbReference type="AlphaFoldDB" id="A0A8J9UTK2"/>
<sequence length="74" mass="8448">MSVPPETIMKKITKCNLRVPARIGNVPVISKNNEQHGPSAAKHKKKEEVDLEDCNDHNYYKPTSRMVSIEIIKF</sequence>